<organism evidence="1 2">
    <name type="scientific">Cymbomonas tetramitiformis</name>
    <dbReference type="NCBI Taxonomy" id="36881"/>
    <lineage>
        <taxon>Eukaryota</taxon>
        <taxon>Viridiplantae</taxon>
        <taxon>Chlorophyta</taxon>
        <taxon>Pyramimonadophyceae</taxon>
        <taxon>Pyramimonadales</taxon>
        <taxon>Pyramimonadaceae</taxon>
        <taxon>Cymbomonas</taxon>
    </lineage>
</organism>
<gene>
    <name evidence="1" type="ORF">CYMTET_10322</name>
</gene>
<keyword evidence="2" id="KW-1185">Reference proteome</keyword>
<comment type="caution">
    <text evidence="1">The sequence shown here is derived from an EMBL/GenBank/DDBJ whole genome shotgun (WGS) entry which is preliminary data.</text>
</comment>
<evidence type="ECO:0008006" key="3">
    <source>
        <dbReference type="Google" id="ProtNLM"/>
    </source>
</evidence>
<dbReference type="AlphaFoldDB" id="A0AAE0LEK8"/>
<dbReference type="Gene3D" id="2.115.10.20">
    <property type="entry name" value="Glycosyl hydrolase domain, family 43"/>
    <property type="match status" value="3"/>
</dbReference>
<reference evidence="1 2" key="1">
    <citation type="journal article" date="2015" name="Genome Biol. Evol.">
        <title>Comparative Genomics of a Bacterivorous Green Alga Reveals Evolutionary Causalities and Consequences of Phago-Mixotrophic Mode of Nutrition.</title>
        <authorList>
            <person name="Burns J.A."/>
            <person name="Paasch A."/>
            <person name="Narechania A."/>
            <person name="Kim E."/>
        </authorList>
    </citation>
    <scope>NUCLEOTIDE SEQUENCE [LARGE SCALE GENOMIC DNA]</scope>
    <source>
        <strain evidence="1 2">PLY_AMNH</strain>
    </source>
</reference>
<protein>
    <recommendedName>
        <fullName evidence="3">Glycosyl hydrolase</fullName>
    </recommendedName>
</protein>
<dbReference type="EMBL" id="LGRX02003649">
    <property type="protein sequence ID" value="KAK3281915.1"/>
    <property type="molecule type" value="Genomic_DNA"/>
</dbReference>
<name>A0AAE0LEK8_9CHLO</name>
<evidence type="ECO:0000313" key="2">
    <source>
        <dbReference type="Proteomes" id="UP001190700"/>
    </source>
</evidence>
<dbReference type="PANTHER" id="PTHR35279">
    <property type="match status" value="1"/>
</dbReference>
<dbReference type="InterPro" id="IPR023296">
    <property type="entry name" value="Glyco_hydro_beta-prop_sf"/>
</dbReference>
<dbReference type="PANTHER" id="PTHR35279:SF1">
    <property type="entry name" value="ARABINANASE_LEVANSUCRASE_INVERTASE"/>
    <property type="match status" value="1"/>
</dbReference>
<evidence type="ECO:0000313" key="1">
    <source>
        <dbReference type="EMBL" id="KAK3281915.1"/>
    </source>
</evidence>
<proteinExistence type="predicted"/>
<dbReference type="Proteomes" id="UP001190700">
    <property type="component" value="Unassembled WGS sequence"/>
</dbReference>
<sequence length="406" mass="43287">MGRVKEATTLDLFITETQATQGDVSGTEVETRRQGAGLLFAADGGEAWDATALGGPTVRCYLGDNEDRWYMWYHGRRSGGTHPEELSSGNIGVATSTDGVTWKRGSGAVETVRGSGETSLGKGTDVGTVITTNEDWWTFDTCHLGVSDVQILSNSNMRASGGVYWMFYYGGDFAETEVTVGNDTAKVEGLCTRVGLALSQDGVNWARIEGDHHSGALLDIGSEGEWDSMSMAAPQVITHRPGDMRMYYHGTSSITQPTSIGICTSEDGFRWKRTGKVLEAGAPGSFDASGLSNPNVVRLTTSEGGGYRMFYEALDEDGVRSIGAATSKDGLSWKKVDGPVFSPSEEDGAWDSKGVGSPCLVPMAEGKYRLYYAGASSADSAFTGIGLARTSGSDAFSFDRWSPKTE</sequence>
<dbReference type="SUPFAM" id="SSF75005">
    <property type="entry name" value="Arabinanase/levansucrase/invertase"/>
    <property type="match status" value="3"/>
</dbReference>
<accession>A0AAE0LEK8</accession>